<protein>
    <submittedName>
        <fullName evidence="2">Uncharacterized protein</fullName>
    </submittedName>
</protein>
<name>A0A803PVM1_CANSA</name>
<feature type="compositionally biased region" description="Low complexity" evidence="1">
    <location>
        <begin position="236"/>
        <end position="248"/>
    </location>
</feature>
<evidence type="ECO:0000256" key="1">
    <source>
        <dbReference type="SAM" id="MobiDB-lite"/>
    </source>
</evidence>
<feature type="region of interest" description="Disordered" evidence="1">
    <location>
        <begin position="235"/>
        <end position="296"/>
    </location>
</feature>
<dbReference type="Gramene" id="evm.model.06.1698">
    <property type="protein sequence ID" value="cds.evm.model.06.1698"/>
    <property type="gene ID" value="evm.TU.06.1698"/>
</dbReference>
<evidence type="ECO:0000313" key="2">
    <source>
        <dbReference type="EnsemblPlants" id="cds.evm.model.06.1698"/>
    </source>
</evidence>
<evidence type="ECO:0000313" key="3">
    <source>
        <dbReference type="Proteomes" id="UP000596661"/>
    </source>
</evidence>
<dbReference type="EnsemblPlants" id="evm.model.06.1698">
    <property type="protein sequence ID" value="cds.evm.model.06.1698"/>
    <property type="gene ID" value="evm.TU.06.1698"/>
</dbReference>
<dbReference type="EMBL" id="UZAU01000617">
    <property type="status" value="NOT_ANNOTATED_CDS"/>
    <property type="molecule type" value="Genomic_DNA"/>
</dbReference>
<organism evidence="2 3">
    <name type="scientific">Cannabis sativa</name>
    <name type="common">Hemp</name>
    <name type="synonym">Marijuana</name>
    <dbReference type="NCBI Taxonomy" id="3483"/>
    <lineage>
        <taxon>Eukaryota</taxon>
        <taxon>Viridiplantae</taxon>
        <taxon>Streptophyta</taxon>
        <taxon>Embryophyta</taxon>
        <taxon>Tracheophyta</taxon>
        <taxon>Spermatophyta</taxon>
        <taxon>Magnoliopsida</taxon>
        <taxon>eudicotyledons</taxon>
        <taxon>Gunneridae</taxon>
        <taxon>Pentapetalae</taxon>
        <taxon>rosids</taxon>
        <taxon>fabids</taxon>
        <taxon>Rosales</taxon>
        <taxon>Cannabaceae</taxon>
        <taxon>Cannabis</taxon>
    </lineage>
</organism>
<proteinExistence type="predicted"/>
<sequence length="296" mass="33122">MDPTGEPFHFPIPIPKRKRIFSTISSNLTTSVHGAFSQRHSRFAIATTLQTSRKPRDPLLTAIIIIAPPRSLLRSNLERYRSLFHNSNKQTHQQKMPLLLAWLLSLVSYGDLRLRTRSPPVHNHSRLISQLLDSRDLASQHQIRKYESYSPEFSQAKTLNRSGYGGSKLGEAVIGAFTEKPKSRKELSLRTRVENGEKDDAYSFDAGLMTDENSVIDLLFEGVFGFKNAGRPLYHGGPARRPTPTGPTFQSTTEVPDTGVGPCIYVGETGPEINSPNINERTHVNLGDDFELARQD</sequence>
<dbReference type="AlphaFoldDB" id="A0A803PVM1"/>
<reference evidence="2" key="2">
    <citation type="submission" date="2021-03" db="UniProtKB">
        <authorList>
            <consortium name="EnsemblPlants"/>
        </authorList>
    </citation>
    <scope>IDENTIFICATION</scope>
</reference>
<reference evidence="2" key="1">
    <citation type="submission" date="2018-11" db="EMBL/GenBank/DDBJ databases">
        <authorList>
            <person name="Grassa J C."/>
        </authorList>
    </citation>
    <scope>NUCLEOTIDE SEQUENCE [LARGE SCALE GENOMIC DNA]</scope>
</reference>
<keyword evidence="3" id="KW-1185">Reference proteome</keyword>
<accession>A0A803PVM1</accession>
<dbReference type="Proteomes" id="UP000596661">
    <property type="component" value="Chromosome 6"/>
</dbReference>